<evidence type="ECO:0000256" key="4">
    <source>
        <dbReference type="ARBA" id="ARBA00022691"/>
    </source>
</evidence>
<evidence type="ECO:0000313" key="7">
    <source>
        <dbReference type="Proteomes" id="UP000694257"/>
    </source>
</evidence>
<evidence type="ECO:0000256" key="3">
    <source>
        <dbReference type="ARBA" id="ARBA00022679"/>
    </source>
</evidence>
<dbReference type="Pfam" id="PF04072">
    <property type="entry name" value="LCM"/>
    <property type="match status" value="1"/>
</dbReference>
<name>A0ABX8RUW3_NOCIO</name>
<dbReference type="InterPro" id="IPR011610">
    <property type="entry name" value="SAM_mthyl_Trfase_ML2640-like"/>
</dbReference>
<dbReference type="RefSeq" id="WP_218474747.1">
    <property type="nucleotide sequence ID" value="NZ_BAABJN010000001.1"/>
</dbReference>
<accession>A0ABX8RUW3</accession>
<dbReference type="Proteomes" id="UP000694257">
    <property type="component" value="Chromosome"/>
</dbReference>
<dbReference type="InterPro" id="IPR007213">
    <property type="entry name" value="Ppm1/Ppm2/Tcmp"/>
</dbReference>
<comment type="similarity">
    <text evidence="5">Belongs to the UPF0677 family.</text>
</comment>
<evidence type="ECO:0000256" key="2">
    <source>
        <dbReference type="ARBA" id="ARBA00022603"/>
    </source>
</evidence>
<dbReference type="EC" id="2.1.1.-" evidence="5"/>
<reference evidence="6 7" key="1">
    <citation type="submission" date="2021-07" db="EMBL/GenBank/DDBJ databases">
        <title>Whole Genome Sequence of Nocardia Iowensis.</title>
        <authorList>
            <person name="Lamm A."/>
            <person name="Collins-Fairclough A.M."/>
            <person name="Bunk B."/>
            <person name="Sproer C."/>
        </authorList>
    </citation>
    <scope>NUCLEOTIDE SEQUENCE [LARGE SCALE GENOMIC DNA]</scope>
    <source>
        <strain evidence="6 7">NRRL 5646</strain>
    </source>
</reference>
<evidence type="ECO:0000313" key="6">
    <source>
        <dbReference type="EMBL" id="QXN93036.1"/>
    </source>
</evidence>
<evidence type="ECO:0000256" key="1">
    <source>
        <dbReference type="ARBA" id="ARBA00003907"/>
    </source>
</evidence>
<gene>
    <name evidence="6" type="ORF">KV110_07995</name>
</gene>
<keyword evidence="2 5" id="KW-0489">Methyltransferase</keyword>
<dbReference type="NCBIfam" id="TIGR00027">
    <property type="entry name" value="mthyl_TIGR00027"/>
    <property type="match status" value="1"/>
</dbReference>
<evidence type="ECO:0000256" key="5">
    <source>
        <dbReference type="RuleBase" id="RU362030"/>
    </source>
</evidence>
<comment type="function">
    <text evidence="1 5">Exhibits S-adenosyl-L-methionine-dependent methyltransferase activity.</text>
</comment>
<protein>
    <recommendedName>
        <fullName evidence="5">S-adenosyl-L-methionine-dependent methyltransferase</fullName>
        <ecNumber evidence="5">2.1.1.-</ecNumber>
    </recommendedName>
</protein>
<dbReference type="GO" id="GO:0032259">
    <property type="term" value="P:methylation"/>
    <property type="evidence" value="ECO:0007669"/>
    <property type="project" value="UniProtKB-KW"/>
</dbReference>
<sequence length="299" mass="33050">MRIVTGGRYPELAEFPGHMEVAVQVGQPSRTALSVALVRATHQSTPSPRVFDDPLAVRLVGLETTELTASSEYWIPEQVHPWIVTRFRFAEDAIGAAVATGTRQVVILGAGLETFAYRNPYPDLRVFEVDHPRTQEWKRLRLREADIRIPPSLTFVPADFEREPLGVALARAGFDRGAATIFVCLGVVVYLTEQAALDMLSFTAGLDAPTQVIVDYNDLPTALPPDRRATLASVMQRVAERGEPWQCFFPPDELAQQLRSMGFTEIADSAVPELLARYGFEPSAANDPFAAHILHAARR</sequence>
<dbReference type="GO" id="GO:0008168">
    <property type="term" value="F:methyltransferase activity"/>
    <property type="evidence" value="ECO:0007669"/>
    <property type="project" value="UniProtKB-KW"/>
</dbReference>
<proteinExistence type="inferred from homology"/>
<dbReference type="PANTHER" id="PTHR43619">
    <property type="entry name" value="S-ADENOSYL-L-METHIONINE-DEPENDENT METHYLTRANSFERASE YKTD-RELATED"/>
    <property type="match status" value="1"/>
</dbReference>
<keyword evidence="4 5" id="KW-0949">S-adenosyl-L-methionine</keyword>
<organism evidence="6 7">
    <name type="scientific">Nocardia iowensis</name>
    <dbReference type="NCBI Taxonomy" id="204891"/>
    <lineage>
        <taxon>Bacteria</taxon>
        <taxon>Bacillati</taxon>
        <taxon>Actinomycetota</taxon>
        <taxon>Actinomycetes</taxon>
        <taxon>Mycobacteriales</taxon>
        <taxon>Nocardiaceae</taxon>
        <taxon>Nocardia</taxon>
    </lineage>
</organism>
<keyword evidence="3" id="KW-0808">Transferase</keyword>
<dbReference type="PANTHER" id="PTHR43619:SF2">
    <property type="entry name" value="S-ADENOSYL-L-METHIONINE-DEPENDENT METHYLTRANSFERASES SUPERFAMILY PROTEIN"/>
    <property type="match status" value="1"/>
</dbReference>
<keyword evidence="7" id="KW-1185">Reference proteome</keyword>
<dbReference type="EMBL" id="CP078145">
    <property type="protein sequence ID" value="QXN93036.1"/>
    <property type="molecule type" value="Genomic_DNA"/>
</dbReference>